<protein>
    <submittedName>
        <fullName evidence="1">Uncharacterized protein</fullName>
    </submittedName>
</protein>
<dbReference type="Proteomes" id="UP000828390">
    <property type="component" value="Unassembled WGS sequence"/>
</dbReference>
<keyword evidence="2" id="KW-1185">Reference proteome</keyword>
<evidence type="ECO:0000313" key="2">
    <source>
        <dbReference type="Proteomes" id="UP000828390"/>
    </source>
</evidence>
<dbReference type="EMBL" id="JAIWYP010000018">
    <property type="protein sequence ID" value="KAH3692978.1"/>
    <property type="molecule type" value="Genomic_DNA"/>
</dbReference>
<reference evidence="1" key="1">
    <citation type="journal article" date="2019" name="bioRxiv">
        <title>The Genome of the Zebra Mussel, Dreissena polymorpha: A Resource for Invasive Species Research.</title>
        <authorList>
            <person name="McCartney M.A."/>
            <person name="Auch B."/>
            <person name="Kono T."/>
            <person name="Mallez S."/>
            <person name="Zhang Y."/>
            <person name="Obille A."/>
            <person name="Becker A."/>
            <person name="Abrahante J.E."/>
            <person name="Garbe J."/>
            <person name="Badalamenti J.P."/>
            <person name="Herman A."/>
            <person name="Mangelson H."/>
            <person name="Liachko I."/>
            <person name="Sullivan S."/>
            <person name="Sone E.D."/>
            <person name="Koren S."/>
            <person name="Silverstein K.A.T."/>
            <person name="Beckman K.B."/>
            <person name="Gohl D.M."/>
        </authorList>
    </citation>
    <scope>NUCLEOTIDE SEQUENCE</scope>
    <source>
        <strain evidence="1">Duluth1</strain>
        <tissue evidence="1">Whole animal</tissue>
    </source>
</reference>
<comment type="caution">
    <text evidence="1">The sequence shown here is derived from an EMBL/GenBank/DDBJ whole genome shotgun (WGS) entry which is preliminary data.</text>
</comment>
<proteinExistence type="predicted"/>
<reference evidence="1" key="2">
    <citation type="submission" date="2020-11" db="EMBL/GenBank/DDBJ databases">
        <authorList>
            <person name="McCartney M.A."/>
            <person name="Auch B."/>
            <person name="Kono T."/>
            <person name="Mallez S."/>
            <person name="Becker A."/>
            <person name="Gohl D.M."/>
            <person name="Silverstein K.A.T."/>
            <person name="Koren S."/>
            <person name="Bechman K.B."/>
            <person name="Herman A."/>
            <person name="Abrahante J.E."/>
            <person name="Garbe J."/>
        </authorList>
    </citation>
    <scope>NUCLEOTIDE SEQUENCE</scope>
    <source>
        <strain evidence="1">Duluth1</strain>
        <tissue evidence="1">Whole animal</tissue>
    </source>
</reference>
<organism evidence="1 2">
    <name type="scientific">Dreissena polymorpha</name>
    <name type="common">Zebra mussel</name>
    <name type="synonym">Mytilus polymorpha</name>
    <dbReference type="NCBI Taxonomy" id="45954"/>
    <lineage>
        <taxon>Eukaryota</taxon>
        <taxon>Metazoa</taxon>
        <taxon>Spiralia</taxon>
        <taxon>Lophotrochozoa</taxon>
        <taxon>Mollusca</taxon>
        <taxon>Bivalvia</taxon>
        <taxon>Autobranchia</taxon>
        <taxon>Heteroconchia</taxon>
        <taxon>Euheterodonta</taxon>
        <taxon>Imparidentia</taxon>
        <taxon>Neoheterodontei</taxon>
        <taxon>Myida</taxon>
        <taxon>Dreissenoidea</taxon>
        <taxon>Dreissenidae</taxon>
        <taxon>Dreissena</taxon>
    </lineage>
</organism>
<accession>A0A9D3Y732</accession>
<sequence>MMMIFTVMYMYYDNKDDNDDEGYDDDINYVDADDGGDLMGMGLLVIRRRMVFVSSKHIFADMA</sequence>
<name>A0A9D3Y732_DREPO</name>
<gene>
    <name evidence="1" type="ORF">DPMN_193315</name>
</gene>
<evidence type="ECO:0000313" key="1">
    <source>
        <dbReference type="EMBL" id="KAH3692978.1"/>
    </source>
</evidence>
<dbReference type="AlphaFoldDB" id="A0A9D3Y732"/>